<feature type="non-terminal residue" evidence="1">
    <location>
        <position position="1"/>
    </location>
</feature>
<dbReference type="Proteomes" id="UP000265520">
    <property type="component" value="Unassembled WGS sequence"/>
</dbReference>
<keyword evidence="2" id="KW-1185">Reference proteome</keyword>
<dbReference type="EMBL" id="LXQA010604707">
    <property type="protein sequence ID" value="MCI61705.1"/>
    <property type="molecule type" value="Genomic_DNA"/>
</dbReference>
<dbReference type="AlphaFoldDB" id="A0A392TPC7"/>
<comment type="caution">
    <text evidence="1">The sequence shown here is derived from an EMBL/GenBank/DDBJ whole genome shotgun (WGS) entry which is preliminary data.</text>
</comment>
<protein>
    <submittedName>
        <fullName evidence="1">Uncharacterized protein</fullName>
    </submittedName>
</protein>
<proteinExistence type="predicted"/>
<organism evidence="1 2">
    <name type="scientific">Trifolium medium</name>
    <dbReference type="NCBI Taxonomy" id="97028"/>
    <lineage>
        <taxon>Eukaryota</taxon>
        <taxon>Viridiplantae</taxon>
        <taxon>Streptophyta</taxon>
        <taxon>Embryophyta</taxon>
        <taxon>Tracheophyta</taxon>
        <taxon>Spermatophyta</taxon>
        <taxon>Magnoliopsida</taxon>
        <taxon>eudicotyledons</taxon>
        <taxon>Gunneridae</taxon>
        <taxon>Pentapetalae</taxon>
        <taxon>rosids</taxon>
        <taxon>fabids</taxon>
        <taxon>Fabales</taxon>
        <taxon>Fabaceae</taxon>
        <taxon>Papilionoideae</taxon>
        <taxon>50 kb inversion clade</taxon>
        <taxon>NPAAA clade</taxon>
        <taxon>Hologalegina</taxon>
        <taxon>IRL clade</taxon>
        <taxon>Trifolieae</taxon>
        <taxon>Trifolium</taxon>
    </lineage>
</organism>
<sequence length="33" mass="3661">GQPYEIRDETSISRSSNVIKDLGVKVLEDLDPS</sequence>
<reference evidence="1 2" key="1">
    <citation type="journal article" date="2018" name="Front. Plant Sci.">
        <title>Red Clover (Trifolium pratense) and Zigzag Clover (T. medium) - A Picture of Genomic Similarities and Differences.</title>
        <authorList>
            <person name="Dluhosova J."/>
            <person name="Istvanek J."/>
            <person name="Nedelnik J."/>
            <person name="Repkova J."/>
        </authorList>
    </citation>
    <scope>NUCLEOTIDE SEQUENCE [LARGE SCALE GENOMIC DNA]</scope>
    <source>
        <strain evidence="2">cv. 10/8</strain>
        <tissue evidence="1">Leaf</tissue>
    </source>
</reference>
<evidence type="ECO:0000313" key="1">
    <source>
        <dbReference type="EMBL" id="MCI61705.1"/>
    </source>
</evidence>
<accession>A0A392TPC7</accession>
<name>A0A392TPC7_9FABA</name>
<evidence type="ECO:0000313" key="2">
    <source>
        <dbReference type="Proteomes" id="UP000265520"/>
    </source>
</evidence>